<keyword evidence="2" id="KW-1185">Reference proteome</keyword>
<proteinExistence type="predicted"/>
<comment type="caution">
    <text evidence="1">The sequence shown here is derived from an EMBL/GenBank/DDBJ whole genome shotgun (WGS) entry which is preliminary data.</text>
</comment>
<protein>
    <submittedName>
        <fullName evidence="1">Uncharacterized protein</fullName>
    </submittedName>
</protein>
<evidence type="ECO:0000313" key="1">
    <source>
        <dbReference type="EMBL" id="GAA5508369.1"/>
    </source>
</evidence>
<accession>A0ABP9VT93</accession>
<evidence type="ECO:0000313" key="2">
    <source>
        <dbReference type="Proteomes" id="UP001416858"/>
    </source>
</evidence>
<sequence>MTLFFGGGETRLVGCLHLDFRVAELVKSFGSFGLYNESLDDFRYNYERNTSKVPHEQCIYLDWPALEAGNPVECEQVFRNTARTIASILPSAARPAARTSS</sequence>
<dbReference type="EMBL" id="BAABRO010000009">
    <property type="protein sequence ID" value="GAA5508369.1"/>
    <property type="molecule type" value="Genomic_DNA"/>
</dbReference>
<gene>
    <name evidence="1" type="ORF">Rcae01_03835</name>
</gene>
<name>A0ABP9VT93_9BACT</name>
<organism evidence="1 2">
    <name type="scientific">Novipirellula caenicola</name>
    <dbReference type="NCBI Taxonomy" id="1536901"/>
    <lineage>
        <taxon>Bacteria</taxon>
        <taxon>Pseudomonadati</taxon>
        <taxon>Planctomycetota</taxon>
        <taxon>Planctomycetia</taxon>
        <taxon>Pirellulales</taxon>
        <taxon>Pirellulaceae</taxon>
        <taxon>Novipirellula</taxon>
    </lineage>
</organism>
<dbReference type="Proteomes" id="UP001416858">
    <property type="component" value="Unassembled WGS sequence"/>
</dbReference>
<reference evidence="1 2" key="1">
    <citation type="submission" date="2024-02" db="EMBL/GenBank/DDBJ databases">
        <title>Rhodopirellula caenicola NBRC 110016.</title>
        <authorList>
            <person name="Ichikawa N."/>
            <person name="Katano-Makiyama Y."/>
            <person name="Hidaka K."/>
        </authorList>
    </citation>
    <scope>NUCLEOTIDE SEQUENCE [LARGE SCALE GENOMIC DNA]</scope>
    <source>
        <strain evidence="1 2">NBRC 110016</strain>
    </source>
</reference>